<dbReference type="GO" id="GO:0008168">
    <property type="term" value="F:methyltransferase activity"/>
    <property type="evidence" value="ECO:0007669"/>
    <property type="project" value="UniProtKB-KW"/>
</dbReference>
<dbReference type="Proteomes" id="UP000730481">
    <property type="component" value="Unassembled WGS sequence"/>
</dbReference>
<comment type="caution">
    <text evidence="2">The sequence shown here is derived from an EMBL/GenBank/DDBJ whole genome shotgun (WGS) entry which is preliminary data.</text>
</comment>
<protein>
    <submittedName>
        <fullName evidence="2">Methyltransferase</fullName>
    </submittedName>
</protein>
<dbReference type="InterPro" id="IPR013217">
    <property type="entry name" value="Methyltransf_12"/>
</dbReference>
<dbReference type="AlphaFoldDB" id="A0A9P5AFS9"/>
<reference evidence="2" key="1">
    <citation type="journal article" date="2017" name="Mycologia">
        <title>Fusarium algeriense, sp. nov., a novel toxigenic crown rot pathogen of durum wheat from Algeria is nested in the Fusarium burgessii species complex.</title>
        <authorList>
            <person name="Laraba I."/>
            <person name="Keddad A."/>
            <person name="Boureghda H."/>
            <person name="Abdallah N."/>
            <person name="Vaughan M.M."/>
            <person name="Proctor R.H."/>
            <person name="Busman M."/>
            <person name="O'Donnell K."/>
        </authorList>
    </citation>
    <scope>NUCLEOTIDE SEQUENCE</scope>
    <source>
        <strain evidence="2">NRRL 25174</strain>
    </source>
</reference>
<feature type="domain" description="Methyltransferase type 12" evidence="1">
    <location>
        <begin position="34"/>
        <end position="142"/>
    </location>
</feature>
<dbReference type="SUPFAM" id="SSF53335">
    <property type="entry name" value="S-adenosyl-L-methionine-dependent methyltransferases"/>
    <property type="match status" value="1"/>
</dbReference>
<evidence type="ECO:0000313" key="2">
    <source>
        <dbReference type="EMBL" id="KAF4337771.1"/>
    </source>
</evidence>
<keyword evidence="2" id="KW-0808">Transferase</keyword>
<dbReference type="OrthoDB" id="10061782at2759"/>
<evidence type="ECO:0000259" key="1">
    <source>
        <dbReference type="Pfam" id="PF08242"/>
    </source>
</evidence>
<reference evidence="2" key="2">
    <citation type="submission" date="2020-02" db="EMBL/GenBank/DDBJ databases">
        <title>Identification and distribution of gene clusters putatively required for synthesis of sphingolipid metabolism inhibitors in phylogenetically diverse species of the filamentous fungus Fusarium.</title>
        <authorList>
            <person name="Kim H.-S."/>
            <person name="Busman M."/>
            <person name="Brown D.W."/>
            <person name="Divon H."/>
            <person name="Uhlig S."/>
            <person name="Proctor R.H."/>
        </authorList>
    </citation>
    <scope>NUCLEOTIDE SEQUENCE</scope>
    <source>
        <strain evidence="2">NRRL 25174</strain>
    </source>
</reference>
<keyword evidence="3" id="KW-1185">Reference proteome</keyword>
<evidence type="ECO:0000313" key="3">
    <source>
        <dbReference type="Proteomes" id="UP000730481"/>
    </source>
</evidence>
<dbReference type="GO" id="GO:0032259">
    <property type="term" value="P:methylation"/>
    <property type="evidence" value="ECO:0007669"/>
    <property type="project" value="UniProtKB-KW"/>
</dbReference>
<dbReference type="CDD" id="cd02440">
    <property type="entry name" value="AdoMet_MTases"/>
    <property type="match status" value="1"/>
</dbReference>
<accession>A0A9P5AFS9</accession>
<dbReference type="Pfam" id="PF08242">
    <property type="entry name" value="Methyltransf_12"/>
    <property type="match status" value="1"/>
</dbReference>
<organism evidence="2 3">
    <name type="scientific">Fusarium beomiforme</name>
    <dbReference type="NCBI Taxonomy" id="44412"/>
    <lineage>
        <taxon>Eukaryota</taxon>
        <taxon>Fungi</taxon>
        <taxon>Dikarya</taxon>
        <taxon>Ascomycota</taxon>
        <taxon>Pezizomycotina</taxon>
        <taxon>Sordariomycetes</taxon>
        <taxon>Hypocreomycetidae</taxon>
        <taxon>Hypocreales</taxon>
        <taxon>Nectriaceae</taxon>
        <taxon>Fusarium</taxon>
        <taxon>Fusarium burgessii species complex</taxon>
    </lineage>
</organism>
<dbReference type="InterPro" id="IPR029063">
    <property type="entry name" value="SAM-dependent_MTases_sf"/>
</dbReference>
<name>A0A9P5AFS9_9HYPO</name>
<dbReference type="Gene3D" id="3.40.50.150">
    <property type="entry name" value="Vaccinia Virus protein VP39"/>
    <property type="match status" value="1"/>
</dbReference>
<gene>
    <name evidence="2" type="ORF">FBEOM_8368</name>
</gene>
<sequence length="225" mass="24969">MTFLSSVFLYHSYGAVLPRSVFAPYSPTISQRHVDIGVGTGYFPTKAIQDIGRNPKNQYLALVDLSEHSLATARKRVLLKHPEVQVDCVLADAAQPLPEPLTGKAFDSASLFLVMHHMPQPTASKSNAITNAKSLLTDDGVLVGCTVLGKQWEKTEQGYRVKSEKPLGRAASFILGFYNKRGIFDNWQDDPNVLAEALEAEFKEVEANIVAMMFVFRASKPRRRD</sequence>
<dbReference type="EMBL" id="PVQB02000385">
    <property type="protein sequence ID" value="KAF4337771.1"/>
    <property type="molecule type" value="Genomic_DNA"/>
</dbReference>
<proteinExistence type="predicted"/>
<keyword evidence="2" id="KW-0489">Methyltransferase</keyword>